<dbReference type="SUPFAM" id="SSF52172">
    <property type="entry name" value="CheY-like"/>
    <property type="match status" value="1"/>
</dbReference>
<feature type="coiled-coil region" evidence="7">
    <location>
        <begin position="236"/>
        <end position="263"/>
    </location>
</feature>
<keyword evidence="4" id="KW-0808">Transferase</keyword>
<keyword evidence="3 6" id="KW-0597">Phosphoprotein</keyword>
<protein>
    <recommendedName>
        <fullName evidence="2">histidine kinase</fullName>
        <ecNumber evidence="2">2.7.13.3</ecNumber>
    </recommendedName>
</protein>
<evidence type="ECO:0000259" key="10">
    <source>
        <dbReference type="PROSITE" id="PS50110"/>
    </source>
</evidence>
<feature type="transmembrane region" description="Helical" evidence="8">
    <location>
        <begin position="113"/>
        <end position="131"/>
    </location>
</feature>
<evidence type="ECO:0000313" key="11">
    <source>
        <dbReference type="EMBL" id="MBB4845774.1"/>
    </source>
</evidence>
<comment type="caution">
    <text evidence="11">The sequence shown here is derived from an EMBL/GenBank/DDBJ whole genome shotgun (WGS) entry which is preliminary data.</text>
</comment>
<reference evidence="11 12" key="1">
    <citation type="submission" date="2020-08" db="EMBL/GenBank/DDBJ databases">
        <title>Functional genomics of gut bacteria from endangered species of beetles.</title>
        <authorList>
            <person name="Carlos-Shanley C."/>
        </authorList>
    </citation>
    <scope>NUCLEOTIDE SEQUENCE [LARGE SCALE GENOMIC DNA]</scope>
    <source>
        <strain evidence="11 12">S00239</strain>
    </source>
</reference>
<dbReference type="PRINTS" id="PR00344">
    <property type="entry name" value="BCTRLSENSOR"/>
</dbReference>
<dbReference type="CDD" id="cd00075">
    <property type="entry name" value="HATPase"/>
    <property type="match status" value="1"/>
</dbReference>
<dbReference type="SMART" id="SM00387">
    <property type="entry name" value="HATPase_c"/>
    <property type="match status" value="1"/>
</dbReference>
<dbReference type="GO" id="GO:0009927">
    <property type="term" value="F:histidine phosphotransfer kinase activity"/>
    <property type="evidence" value="ECO:0007669"/>
    <property type="project" value="TreeGrafter"/>
</dbReference>
<feature type="transmembrane region" description="Helical" evidence="8">
    <location>
        <begin position="137"/>
        <end position="155"/>
    </location>
</feature>
<dbReference type="InterPro" id="IPR001789">
    <property type="entry name" value="Sig_transdc_resp-reg_receiver"/>
</dbReference>
<dbReference type="SUPFAM" id="SSF55874">
    <property type="entry name" value="ATPase domain of HSP90 chaperone/DNA topoisomerase II/histidine kinase"/>
    <property type="match status" value="1"/>
</dbReference>
<dbReference type="PANTHER" id="PTHR43047">
    <property type="entry name" value="TWO-COMPONENT HISTIDINE PROTEIN KINASE"/>
    <property type="match status" value="1"/>
</dbReference>
<dbReference type="CDD" id="cd00156">
    <property type="entry name" value="REC"/>
    <property type="match status" value="1"/>
</dbReference>
<evidence type="ECO:0000259" key="9">
    <source>
        <dbReference type="PROSITE" id="PS50109"/>
    </source>
</evidence>
<dbReference type="Gene3D" id="3.30.565.10">
    <property type="entry name" value="Histidine kinase-like ATPase, C-terminal domain"/>
    <property type="match status" value="1"/>
</dbReference>
<evidence type="ECO:0000256" key="2">
    <source>
        <dbReference type="ARBA" id="ARBA00012438"/>
    </source>
</evidence>
<feature type="transmembrane region" description="Helical" evidence="8">
    <location>
        <begin position="69"/>
        <end position="86"/>
    </location>
</feature>
<dbReference type="EC" id="2.7.13.3" evidence="2"/>
<dbReference type="Pfam" id="PF02518">
    <property type="entry name" value="HATPase_c"/>
    <property type="match status" value="1"/>
</dbReference>
<feature type="transmembrane region" description="Helical" evidence="8">
    <location>
        <begin position="162"/>
        <end position="182"/>
    </location>
</feature>
<dbReference type="SUPFAM" id="SSF47384">
    <property type="entry name" value="Homodimeric domain of signal transducing histidine kinase"/>
    <property type="match status" value="1"/>
</dbReference>
<comment type="catalytic activity">
    <reaction evidence="1">
        <text>ATP + protein L-histidine = ADP + protein N-phospho-L-histidine.</text>
        <dbReference type="EC" id="2.7.13.3"/>
    </reaction>
</comment>
<dbReference type="Gene3D" id="3.40.50.2300">
    <property type="match status" value="1"/>
</dbReference>
<dbReference type="PROSITE" id="PS50110">
    <property type="entry name" value="RESPONSE_REGULATORY"/>
    <property type="match status" value="1"/>
</dbReference>
<evidence type="ECO:0000256" key="3">
    <source>
        <dbReference type="ARBA" id="ARBA00022553"/>
    </source>
</evidence>
<dbReference type="InterPro" id="IPR004358">
    <property type="entry name" value="Sig_transdc_His_kin-like_C"/>
</dbReference>
<dbReference type="InterPro" id="IPR005467">
    <property type="entry name" value="His_kinase_dom"/>
</dbReference>
<dbReference type="EMBL" id="JACHLP010000011">
    <property type="protein sequence ID" value="MBB4845774.1"/>
    <property type="molecule type" value="Genomic_DNA"/>
</dbReference>
<evidence type="ECO:0000256" key="6">
    <source>
        <dbReference type="PROSITE-ProRule" id="PRU00169"/>
    </source>
</evidence>
<feature type="transmembrane region" description="Helical" evidence="8">
    <location>
        <begin position="202"/>
        <end position="223"/>
    </location>
</feature>
<keyword evidence="8" id="KW-0472">Membrane</keyword>
<dbReference type="InterPro" id="IPR003661">
    <property type="entry name" value="HisK_dim/P_dom"/>
</dbReference>
<dbReference type="Pfam" id="PF00512">
    <property type="entry name" value="HisKA"/>
    <property type="match status" value="1"/>
</dbReference>
<keyword evidence="8" id="KW-0812">Transmembrane</keyword>
<dbReference type="InterPro" id="IPR011006">
    <property type="entry name" value="CheY-like_superfamily"/>
</dbReference>
<evidence type="ECO:0000256" key="4">
    <source>
        <dbReference type="ARBA" id="ARBA00022679"/>
    </source>
</evidence>
<dbReference type="GO" id="GO:0005886">
    <property type="term" value="C:plasma membrane"/>
    <property type="evidence" value="ECO:0007669"/>
    <property type="project" value="TreeGrafter"/>
</dbReference>
<accession>A0A840LB16</accession>
<name>A0A840LB16_9BURK</name>
<keyword evidence="12" id="KW-1185">Reference proteome</keyword>
<feature type="domain" description="Response regulatory" evidence="10">
    <location>
        <begin position="507"/>
        <end position="622"/>
    </location>
</feature>
<dbReference type="GO" id="GO:0000155">
    <property type="term" value="F:phosphorelay sensor kinase activity"/>
    <property type="evidence" value="ECO:0007669"/>
    <property type="project" value="InterPro"/>
</dbReference>
<keyword evidence="7" id="KW-0175">Coiled coil</keyword>
<keyword evidence="8" id="KW-1133">Transmembrane helix</keyword>
<evidence type="ECO:0000256" key="7">
    <source>
        <dbReference type="SAM" id="Coils"/>
    </source>
</evidence>
<keyword evidence="5 11" id="KW-0418">Kinase</keyword>
<proteinExistence type="predicted"/>
<evidence type="ECO:0000313" key="12">
    <source>
        <dbReference type="Proteomes" id="UP000562027"/>
    </source>
</evidence>
<sequence>MKKLKERLSQAWRNVFPPALAQEDLSPAGRARLLDLMLQRLVFSICTLPFFGLVLALWFQGFGRNQRGLRIWTACYVLASLLALLMRRRFLRDLQADSSEELLLRWQSRVRRLGQANALGLAALGLTLFLASGRSEYDFVLLPQIGLALLIVANARSQLPTVGILLRFLGLGWGIATVVYPLTRLDWPPLIAEPSLARVSELLSHSPWPFVLPVSLLFLLVLYRHALITQNFFHQQIKLEEQAARLAQQYQAAKEEAEQALQSKNLFMRTASHDLRQPVHAMSFLIESIAHRNQDAALRPALADLRQAAQSLGLMFGALLDLSRIENGHVSVNPQLLALKPLLQEVATLFSAEAQSLGLSLRVRAAAADAVVFADPVLLRQSLVNLLHNAMRYTRRGGILLAARRRGPDWRLEVWDSGLGIPAAERSRIFSPFYRHVHAHAVDGGGHGLGLAVVARCAKLMGAGYGLDSVEGRGSRFFLRLQSASSLGLAALVQSPPALPRGPLSGACLVVEDDRQVASAWASLMQAWGLEVRCVEDEEQALAALQSGFLPQAILCDQGLRSGQSGVQVLKKLLGLCPDASGAMVSAEWDSEDLLAAEQEGYLVLRKPLAVEQLHALLCQWLRG</sequence>
<evidence type="ECO:0000256" key="1">
    <source>
        <dbReference type="ARBA" id="ARBA00000085"/>
    </source>
</evidence>
<dbReference type="Proteomes" id="UP000562027">
    <property type="component" value="Unassembled WGS sequence"/>
</dbReference>
<dbReference type="PROSITE" id="PS50109">
    <property type="entry name" value="HIS_KIN"/>
    <property type="match status" value="1"/>
</dbReference>
<dbReference type="InterPro" id="IPR003594">
    <property type="entry name" value="HATPase_dom"/>
</dbReference>
<feature type="modified residue" description="4-aspartylphosphate" evidence="6">
    <location>
        <position position="557"/>
    </location>
</feature>
<dbReference type="RefSeq" id="WP_184304035.1">
    <property type="nucleotide sequence ID" value="NZ_JACHLP010000011.1"/>
</dbReference>
<feature type="transmembrane region" description="Helical" evidence="8">
    <location>
        <begin position="41"/>
        <end position="63"/>
    </location>
</feature>
<dbReference type="InterPro" id="IPR036097">
    <property type="entry name" value="HisK_dim/P_sf"/>
</dbReference>
<gene>
    <name evidence="11" type="ORF">HNP55_004326</name>
</gene>
<dbReference type="CDD" id="cd00082">
    <property type="entry name" value="HisKA"/>
    <property type="match status" value="1"/>
</dbReference>
<dbReference type="InterPro" id="IPR036890">
    <property type="entry name" value="HATPase_C_sf"/>
</dbReference>
<dbReference type="SMART" id="SM00448">
    <property type="entry name" value="REC"/>
    <property type="match status" value="1"/>
</dbReference>
<evidence type="ECO:0000256" key="5">
    <source>
        <dbReference type="ARBA" id="ARBA00022777"/>
    </source>
</evidence>
<feature type="domain" description="Histidine kinase" evidence="9">
    <location>
        <begin position="270"/>
        <end position="485"/>
    </location>
</feature>
<dbReference type="AlphaFoldDB" id="A0A840LB16"/>
<dbReference type="Gene3D" id="1.10.287.130">
    <property type="match status" value="1"/>
</dbReference>
<organism evidence="11 12">
    <name type="scientific">Roseateles oligotrophus</name>
    <dbReference type="NCBI Taxonomy" id="1769250"/>
    <lineage>
        <taxon>Bacteria</taxon>
        <taxon>Pseudomonadati</taxon>
        <taxon>Pseudomonadota</taxon>
        <taxon>Betaproteobacteria</taxon>
        <taxon>Burkholderiales</taxon>
        <taxon>Sphaerotilaceae</taxon>
        <taxon>Roseateles</taxon>
    </lineage>
</organism>
<dbReference type="Pfam" id="PF00072">
    <property type="entry name" value="Response_reg"/>
    <property type="match status" value="1"/>
</dbReference>
<dbReference type="SMART" id="SM00388">
    <property type="entry name" value="HisKA"/>
    <property type="match status" value="1"/>
</dbReference>
<evidence type="ECO:0000256" key="8">
    <source>
        <dbReference type="SAM" id="Phobius"/>
    </source>
</evidence>
<dbReference type="PANTHER" id="PTHR43047:SF9">
    <property type="entry name" value="HISTIDINE KINASE"/>
    <property type="match status" value="1"/>
</dbReference>